<name>R4PLU7_9BACT</name>
<dbReference type="Proteomes" id="UP000013893">
    <property type="component" value="Chromosome"/>
</dbReference>
<evidence type="ECO:0000313" key="1">
    <source>
        <dbReference type="EMBL" id="AGL62623.1"/>
    </source>
</evidence>
<dbReference type="EMBL" id="CP005957">
    <property type="protein sequence ID" value="AGL62623.1"/>
    <property type="molecule type" value="Genomic_DNA"/>
</dbReference>
<keyword evidence="2" id="KW-1185">Reference proteome</keyword>
<reference evidence="1 2" key="1">
    <citation type="journal article" date="2013" name="Nat. Biotechnol.">
        <title>Genome sequences of rare, uncultured bacteria obtained by differential coverage binning of multiple metagenomes.</title>
        <authorList>
            <person name="Albertsen M."/>
            <person name="Hugenholtz P."/>
            <person name="Skarshewski A."/>
            <person name="Nielsen K.L."/>
            <person name="Tyson G.W."/>
            <person name="Nielsen P.H."/>
        </authorList>
    </citation>
    <scope>NUCLEOTIDE SEQUENCE [LARGE SCALE GENOMIC DNA]</scope>
    <source>
        <strain evidence="1">TM71</strain>
    </source>
</reference>
<dbReference type="KEGG" id="saal:L336_0923"/>
<dbReference type="AlphaFoldDB" id="R4PLU7"/>
<organism evidence="1 2">
    <name type="scientific">Candidatus Saccharimonas aalborgensis</name>
    <dbReference type="NCBI Taxonomy" id="1332188"/>
    <lineage>
        <taxon>Bacteria</taxon>
        <taxon>Candidatus Saccharimonadota</taxon>
        <taxon>Candidatus Saccharimonadia</taxon>
        <taxon>Candidatus Saccharimonadales</taxon>
        <taxon>Candidatus Saccharimonadaceae</taxon>
        <taxon>Candidatus Saccharimonas</taxon>
    </lineage>
</organism>
<sequence>MSEWKIATPINKFEHLDSGSQIDIVSVVHVGTPDYYRKLGNYITTRQNNGFTVHYETISSDDKMTPPTNPIESLKTRVQEARTDISADNLILVEDYSNYTTQCDSDMFNISDAENHDITEADYVRRSGLLTLTGNWINARRLNHKLEKAANRGSDIMDELIFDLLKKDIDAIANGTRRNKRRDGVTIHARNQIALEGIDTALADNSAAKLLLVWGIGHLAGLQSGLIYRGYALTDHEEVDVAVNYAQLRRNMDTNELALQRP</sequence>
<dbReference type="RefSeq" id="WP_015642073.1">
    <property type="nucleotide sequence ID" value="NC_021219.1"/>
</dbReference>
<protein>
    <submittedName>
        <fullName evidence="1">Uncharacterized protein</fullName>
    </submittedName>
</protein>
<evidence type="ECO:0000313" key="2">
    <source>
        <dbReference type="Proteomes" id="UP000013893"/>
    </source>
</evidence>
<dbReference type="HOGENOM" id="CLU_1060447_0_0_0"/>
<gene>
    <name evidence="1" type="ORF">L336_0923</name>
</gene>
<proteinExistence type="predicted"/>
<accession>R4PLU7</accession>